<keyword evidence="3" id="KW-1185">Reference proteome</keyword>
<name>A0A3P7P6F6_9FIRM</name>
<dbReference type="Pfam" id="PF13643">
    <property type="entry name" value="DUF4145"/>
    <property type="match status" value="1"/>
</dbReference>
<evidence type="ECO:0000313" key="2">
    <source>
        <dbReference type="EMBL" id="VDN49120.1"/>
    </source>
</evidence>
<dbReference type="RefSeq" id="WP_125138152.1">
    <property type="nucleotide sequence ID" value="NZ_LR130778.1"/>
</dbReference>
<protein>
    <recommendedName>
        <fullName evidence="1">DUF4145 domain-containing protein</fullName>
    </recommendedName>
</protein>
<dbReference type="KEGG" id="cbar:PATL70BA_3197"/>
<dbReference type="InterPro" id="IPR025285">
    <property type="entry name" value="DUF4145"/>
</dbReference>
<feature type="domain" description="DUF4145" evidence="1">
    <location>
        <begin position="89"/>
        <end position="170"/>
    </location>
</feature>
<gene>
    <name evidence="2" type="ORF">PATL70BA_3197</name>
</gene>
<evidence type="ECO:0000259" key="1">
    <source>
        <dbReference type="Pfam" id="PF13643"/>
    </source>
</evidence>
<sequence>MDYKGHKGYSKPDGSTTEAWSDYTCGHCGTYVSGAVIAYTGPVGARAEWLVCTKCGHGSYRKDNNIIYPGQVEGPSLTGVPEDVYEAYNEARNCMSVNAFNATELICRKILMHVAVEKGAEEGKSFAFYLDELESLGYITPPMKKWVDIIRKNGNSATHKIEEPNKGRAMSSLMFTAELLRIIYEMEHFASTFSV</sequence>
<dbReference type="OrthoDB" id="2083942at2"/>
<accession>A0A3P7P6F6</accession>
<reference evidence="2 3" key="1">
    <citation type="submission" date="2018-09" db="EMBL/GenBank/DDBJ databases">
        <authorList>
            <person name="Postec A."/>
        </authorList>
    </citation>
    <scope>NUCLEOTIDE SEQUENCE [LARGE SCALE GENOMIC DNA]</scope>
    <source>
        <strain evidence="2">70B-A</strain>
    </source>
</reference>
<dbReference type="Proteomes" id="UP000279029">
    <property type="component" value="Chromosome"/>
</dbReference>
<proteinExistence type="predicted"/>
<dbReference type="EMBL" id="LR130778">
    <property type="protein sequence ID" value="VDN49120.1"/>
    <property type="molecule type" value="Genomic_DNA"/>
</dbReference>
<evidence type="ECO:0000313" key="3">
    <source>
        <dbReference type="Proteomes" id="UP000279029"/>
    </source>
</evidence>
<dbReference type="AlphaFoldDB" id="A0A3P7P6F6"/>
<organism evidence="2 3">
    <name type="scientific">Petrocella atlantisensis</name>
    <dbReference type="NCBI Taxonomy" id="2173034"/>
    <lineage>
        <taxon>Bacteria</taxon>
        <taxon>Bacillati</taxon>
        <taxon>Bacillota</taxon>
        <taxon>Clostridia</taxon>
        <taxon>Lachnospirales</taxon>
        <taxon>Vallitaleaceae</taxon>
        <taxon>Petrocella</taxon>
    </lineage>
</organism>